<dbReference type="HOGENOM" id="CLU_022291_4_2_11"/>
<dbReference type="GO" id="GO:0009252">
    <property type="term" value="P:peptidoglycan biosynthetic process"/>
    <property type="evidence" value="ECO:0007669"/>
    <property type="project" value="UniProtKB-UniPathway"/>
</dbReference>
<dbReference type="PANTHER" id="PTHR23135">
    <property type="entry name" value="MUR LIGASE FAMILY MEMBER"/>
    <property type="match status" value="1"/>
</dbReference>
<evidence type="ECO:0000256" key="4">
    <source>
        <dbReference type="RuleBase" id="RU004135"/>
    </source>
</evidence>
<keyword evidence="4" id="KW-0961">Cell wall biogenesis/degradation</keyword>
<dbReference type="Proteomes" id="UP000010301">
    <property type="component" value="Unassembled WGS sequence"/>
</dbReference>
<dbReference type="InterPro" id="IPR004101">
    <property type="entry name" value="Mur_ligase_C"/>
</dbReference>
<evidence type="ECO:0000256" key="1">
    <source>
        <dbReference type="ARBA" id="ARBA00005898"/>
    </source>
</evidence>
<keyword evidence="8" id="KW-1185">Reference proteome</keyword>
<protein>
    <submittedName>
        <fullName evidence="7">UDP-N-acetylmuramoyl-L-alanyl-D-glutamate--2, 6-diaminopimelate ligase</fullName>
    </submittedName>
</protein>
<dbReference type="UniPathway" id="UPA00219"/>
<evidence type="ECO:0000259" key="6">
    <source>
        <dbReference type="Pfam" id="PF08245"/>
    </source>
</evidence>
<accession>C0W096</accession>
<sequence length="486" mass="53165">MDLSLNVTQVRAALATELIADTLTNQVFTQVSYNSKKVIPGALFVCKGAKFNVAYLEEAIENGALAYISEVAYPVAAAWIQVKDIRVAIPKLANAFYTTPFAAFQLTGITGTKGKSTTTIFLQRILDTYLANTGKTSGIISSINTYDGIVNEESSLTTPEPLELFEHFHNARQSALPFVTMEVSSQGLKYHRVGGVLFDVGVFLNIDKDHISAIEHPDFEDYFQSKLMLFKQVKHLVINLDSAEIDRVLAAIPAHVTVTTISASNPAADFCATNISTDGYSIKFQVSGEEIDLGISGLFNVENALAAIAVARHYGIPFTAIKEALSEIRVPGRMELFIGENPNLVTIVDYAHNRLSYERLFQSCEESFPGFKKIIIFGCPGHKALNRRVDLAEVSDEYADHIILTMEDPNAEPVSEISADIAKNVKHTPVSIVDDRVESFAYALSLVEGKTVILFVGKGDETTHKIHGKAVPYPSDVEIVRGALNL</sequence>
<comment type="pathway">
    <text evidence="4">Cell wall biogenesis; peptidoglycan biosynthesis.</text>
</comment>
<dbReference type="eggNOG" id="COG0769">
    <property type="taxonomic scope" value="Bacteria"/>
</dbReference>
<keyword evidence="3 4" id="KW-0131">Cell cycle</keyword>
<keyword evidence="2 4" id="KW-0132">Cell division</keyword>
<dbReference type="GO" id="GO:0016881">
    <property type="term" value="F:acid-amino acid ligase activity"/>
    <property type="evidence" value="ECO:0007669"/>
    <property type="project" value="InterPro"/>
</dbReference>
<dbReference type="InterPro" id="IPR035911">
    <property type="entry name" value="MurE/MurF_N"/>
</dbReference>
<dbReference type="InterPro" id="IPR036565">
    <property type="entry name" value="Mur-like_cat_sf"/>
</dbReference>
<evidence type="ECO:0000313" key="8">
    <source>
        <dbReference type="Proteomes" id="UP000010301"/>
    </source>
</evidence>
<keyword evidence="4" id="KW-0573">Peptidoglycan synthesis</keyword>
<comment type="similarity">
    <text evidence="1">Belongs to the MurCDEF family. MurE subfamily.</text>
</comment>
<dbReference type="AlphaFoldDB" id="C0W096"/>
<keyword evidence="4" id="KW-0133">Cell shape</keyword>
<evidence type="ECO:0000256" key="2">
    <source>
        <dbReference type="ARBA" id="ARBA00022618"/>
    </source>
</evidence>
<comment type="subcellular location">
    <subcellularLocation>
        <location evidence="4">Cytoplasm</location>
    </subcellularLocation>
</comment>
<dbReference type="Gene3D" id="3.40.1190.10">
    <property type="entry name" value="Mur-like, catalytic domain"/>
    <property type="match status" value="1"/>
</dbReference>
<comment type="caution">
    <text evidence="7">The sequence shown here is derived from an EMBL/GenBank/DDBJ whole genome shotgun (WGS) entry which is preliminary data.</text>
</comment>
<dbReference type="Gene3D" id="3.40.1390.10">
    <property type="entry name" value="MurE/MurF, N-terminal domain"/>
    <property type="match status" value="1"/>
</dbReference>
<dbReference type="Pfam" id="PF08245">
    <property type="entry name" value="Mur_ligase_M"/>
    <property type="match status" value="1"/>
</dbReference>
<dbReference type="GO" id="GO:0071555">
    <property type="term" value="P:cell wall organization"/>
    <property type="evidence" value="ECO:0007669"/>
    <property type="project" value="UniProtKB-KW"/>
</dbReference>
<dbReference type="InterPro" id="IPR013221">
    <property type="entry name" value="Mur_ligase_cen"/>
</dbReference>
<dbReference type="SUPFAM" id="SSF63418">
    <property type="entry name" value="MurE/MurF N-terminal domain"/>
    <property type="match status" value="1"/>
</dbReference>
<dbReference type="RefSeq" id="WP_006546746.1">
    <property type="nucleotide sequence ID" value="NZ_DS999543.1"/>
</dbReference>
<dbReference type="SUPFAM" id="SSF53244">
    <property type="entry name" value="MurD-like peptide ligases, peptide-binding domain"/>
    <property type="match status" value="1"/>
</dbReference>
<dbReference type="Pfam" id="PF02875">
    <property type="entry name" value="Mur_ligase_C"/>
    <property type="match status" value="1"/>
</dbReference>
<dbReference type="InterPro" id="IPR005761">
    <property type="entry name" value="UDP-N-AcMur-Glu-dNH2Pim_ligase"/>
</dbReference>
<dbReference type="Gene3D" id="3.90.190.20">
    <property type="entry name" value="Mur ligase, C-terminal domain"/>
    <property type="match status" value="1"/>
</dbReference>
<dbReference type="SUPFAM" id="SSF53623">
    <property type="entry name" value="MurD-like peptide ligases, catalytic domain"/>
    <property type="match status" value="1"/>
</dbReference>
<dbReference type="EMBL" id="ACFG01000030">
    <property type="protein sequence ID" value="EEH63955.1"/>
    <property type="molecule type" value="Genomic_DNA"/>
</dbReference>
<dbReference type="GO" id="GO:0005524">
    <property type="term" value="F:ATP binding"/>
    <property type="evidence" value="ECO:0007669"/>
    <property type="project" value="InterPro"/>
</dbReference>
<dbReference type="GO" id="GO:0005737">
    <property type="term" value="C:cytoplasm"/>
    <property type="evidence" value="ECO:0007669"/>
    <property type="project" value="UniProtKB-SubCell"/>
</dbReference>
<organism evidence="7 8">
    <name type="scientific">Gleimia coleocanis DSM 15436</name>
    <dbReference type="NCBI Taxonomy" id="525245"/>
    <lineage>
        <taxon>Bacteria</taxon>
        <taxon>Bacillati</taxon>
        <taxon>Actinomycetota</taxon>
        <taxon>Actinomycetes</taxon>
        <taxon>Actinomycetales</taxon>
        <taxon>Actinomycetaceae</taxon>
        <taxon>Gleimia</taxon>
    </lineage>
</organism>
<keyword evidence="7" id="KW-0436">Ligase</keyword>
<gene>
    <name evidence="7" type="primary">murE</name>
    <name evidence="7" type="ORF">HMPREF0044_0974</name>
</gene>
<name>C0W096_9ACTO</name>
<dbReference type="NCBIfam" id="TIGR01085">
    <property type="entry name" value="murE"/>
    <property type="match status" value="1"/>
</dbReference>
<proteinExistence type="inferred from homology"/>
<dbReference type="PANTHER" id="PTHR23135:SF4">
    <property type="entry name" value="UDP-N-ACETYLMURAMOYL-L-ALANYL-D-GLUTAMATE--2,6-DIAMINOPIMELATE LIGASE MURE HOMOLOG, CHLOROPLASTIC"/>
    <property type="match status" value="1"/>
</dbReference>
<evidence type="ECO:0000256" key="3">
    <source>
        <dbReference type="ARBA" id="ARBA00023306"/>
    </source>
</evidence>
<evidence type="ECO:0000259" key="5">
    <source>
        <dbReference type="Pfam" id="PF02875"/>
    </source>
</evidence>
<feature type="domain" description="Mur ligase central" evidence="6">
    <location>
        <begin position="109"/>
        <end position="311"/>
    </location>
</feature>
<dbReference type="InterPro" id="IPR036615">
    <property type="entry name" value="Mur_ligase_C_dom_sf"/>
</dbReference>
<dbReference type="OrthoDB" id="9800958at2"/>
<evidence type="ECO:0000313" key="7">
    <source>
        <dbReference type="EMBL" id="EEH63955.1"/>
    </source>
</evidence>
<dbReference type="GO" id="GO:0008360">
    <property type="term" value="P:regulation of cell shape"/>
    <property type="evidence" value="ECO:0007669"/>
    <property type="project" value="UniProtKB-KW"/>
</dbReference>
<reference evidence="7 8" key="1">
    <citation type="submission" date="2009-01" db="EMBL/GenBank/DDBJ databases">
        <authorList>
            <person name="Qin X."/>
            <person name="Bachman B."/>
            <person name="Battles P."/>
            <person name="Bell A."/>
            <person name="Bess C."/>
            <person name="Bickham C."/>
            <person name="Chaboub L."/>
            <person name="Chen D."/>
            <person name="Coyle M."/>
            <person name="Deiros D.R."/>
            <person name="Dinh H."/>
            <person name="Forbes L."/>
            <person name="Fowler G."/>
            <person name="Francisco L."/>
            <person name="Fu Q."/>
            <person name="Gubbala S."/>
            <person name="Hale W."/>
            <person name="Han Y."/>
            <person name="Hemphill L."/>
            <person name="Highlander S.K."/>
            <person name="Hirani K."/>
            <person name="Hogues M."/>
            <person name="Jackson L."/>
            <person name="Jakkamsetti A."/>
            <person name="Javaid M."/>
            <person name="Jiang H."/>
            <person name="Korchina V."/>
            <person name="Kovar C."/>
            <person name="Lara F."/>
            <person name="Lee S."/>
            <person name="Mata R."/>
            <person name="Mathew T."/>
            <person name="Moen C."/>
            <person name="Morales K."/>
            <person name="Munidasa M."/>
            <person name="Nazareth L."/>
            <person name="Ngo R."/>
            <person name="Nguyen L."/>
            <person name="Okwuonu G."/>
            <person name="Ongeri F."/>
            <person name="Patil S."/>
            <person name="Petrosino J."/>
            <person name="Pham C."/>
            <person name="Pham P."/>
            <person name="Pu L.-L."/>
            <person name="Puazo M."/>
            <person name="Raj R."/>
            <person name="Reid J."/>
            <person name="Rouhana J."/>
            <person name="Saada N."/>
            <person name="Shang Y."/>
            <person name="Simmons D."/>
            <person name="Thornton R."/>
            <person name="Warren J."/>
            <person name="Weissenberger G."/>
            <person name="Zhang J."/>
            <person name="Zhang L."/>
            <person name="Zhou C."/>
            <person name="Zhu D."/>
            <person name="Muzny D."/>
            <person name="Worley K."/>
            <person name="Gibbs R."/>
        </authorList>
    </citation>
    <scope>NUCLEOTIDE SEQUENCE [LARGE SCALE GENOMIC DNA]</scope>
    <source>
        <strain evidence="7 8">DSM 15436</strain>
    </source>
</reference>
<dbReference type="STRING" id="525245.HMPREF0044_0974"/>
<dbReference type="GO" id="GO:0051301">
    <property type="term" value="P:cell division"/>
    <property type="evidence" value="ECO:0007669"/>
    <property type="project" value="UniProtKB-KW"/>
</dbReference>
<feature type="domain" description="Mur ligase C-terminal" evidence="5">
    <location>
        <begin position="332"/>
        <end position="459"/>
    </location>
</feature>